<dbReference type="EC" id="3.4.21.53" evidence="1"/>
<dbReference type="Proteomes" id="UP000195913">
    <property type="component" value="Unassembled WGS sequence"/>
</dbReference>
<keyword evidence="3" id="KW-0812">Transmembrane</keyword>
<dbReference type="GO" id="GO:0004176">
    <property type="term" value="F:ATP-dependent peptidase activity"/>
    <property type="evidence" value="ECO:0007669"/>
    <property type="project" value="UniProtKB-UniRule"/>
</dbReference>
<dbReference type="GO" id="GO:0004252">
    <property type="term" value="F:serine-type endopeptidase activity"/>
    <property type="evidence" value="ECO:0007669"/>
    <property type="project" value="UniProtKB-UniRule"/>
</dbReference>
<evidence type="ECO:0000313" key="6">
    <source>
        <dbReference type="Proteomes" id="UP000195913"/>
    </source>
</evidence>
<keyword evidence="3" id="KW-0472">Membrane</keyword>
<feature type="active site" evidence="1">
    <location>
        <position position="327"/>
    </location>
</feature>
<keyword evidence="3" id="KW-1133">Transmembrane helix</keyword>
<dbReference type="AlphaFoldDB" id="A0A1R4GLH8"/>
<name>A0A1R4GLH8_9MICC</name>
<dbReference type="RefSeq" id="WP_086999687.1">
    <property type="nucleotide sequence ID" value="NZ_FUHW01000038.1"/>
</dbReference>
<feature type="compositionally biased region" description="Basic and acidic residues" evidence="2">
    <location>
        <begin position="24"/>
        <end position="33"/>
    </location>
</feature>
<dbReference type="Gene3D" id="3.30.230.10">
    <property type="match status" value="1"/>
</dbReference>
<feature type="region of interest" description="Disordered" evidence="2">
    <location>
        <begin position="1"/>
        <end position="45"/>
    </location>
</feature>
<dbReference type="SUPFAM" id="SSF50156">
    <property type="entry name" value="PDZ domain-like"/>
    <property type="match status" value="1"/>
</dbReference>
<dbReference type="PROSITE" id="PS51786">
    <property type="entry name" value="LON_PROTEOLYTIC"/>
    <property type="match status" value="1"/>
</dbReference>
<dbReference type="GO" id="GO:0005524">
    <property type="term" value="F:ATP binding"/>
    <property type="evidence" value="ECO:0007669"/>
    <property type="project" value="InterPro"/>
</dbReference>
<dbReference type="InterPro" id="IPR020568">
    <property type="entry name" value="Ribosomal_Su5_D2-typ_SF"/>
</dbReference>
<comment type="similarity">
    <text evidence="1">Belongs to the peptidase S16 family.</text>
</comment>
<feature type="compositionally biased region" description="Polar residues" evidence="2">
    <location>
        <begin position="14"/>
        <end position="23"/>
    </location>
</feature>
<feature type="active site" evidence="1">
    <location>
        <position position="282"/>
    </location>
</feature>
<feature type="transmembrane region" description="Helical" evidence="3">
    <location>
        <begin position="50"/>
        <end position="73"/>
    </location>
</feature>
<dbReference type="InterPro" id="IPR036034">
    <property type="entry name" value="PDZ_sf"/>
</dbReference>
<dbReference type="InterPro" id="IPR008269">
    <property type="entry name" value="Lon_proteolytic"/>
</dbReference>
<proteinExistence type="inferred from homology"/>
<dbReference type="SUPFAM" id="SSF54211">
    <property type="entry name" value="Ribosomal protein S5 domain 2-like"/>
    <property type="match status" value="1"/>
</dbReference>
<dbReference type="GO" id="GO:0006508">
    <property type="term" value="P:proteolysis"/>
    <property type="evidence" value="ECO:0007669"/>
    <property type="project" value="UniProtKB-KW"/>
</dbReference>
<gene>
    <name evidence="5" type="ORF">FM101_11525</name>
</gene>
<evidence type="ECO:0000256" key="3">
    <source>
        <dbReference type="SAM" id="Phobius"/>
    </source>
</evidence>
<evidence type="ECO:0000256" key="2">
    <source>
        <dbReference type="SAM" id="MobiDB-lite"/>
    </source>
</evidence>
<dbReference type="PANTHER" id="PTHR10046">
    <property type="entry name" value="ATP DEPENDENT LON PROTEASE FAMILY MEMBER"/>
    <property type="match status" value="1"/>
</dbReference>
<dbReference type="InterPro" id="IPR014721">
    <property type="entry name" value="Ribsml_uS5_D2-typ_fold_subgr"/>
</dbReference>
<sequence>MRTGLRVGEKPEGKTTTVTQPQDPQERPAHEPASDNESSSLRPRRTQRRLITATCIAVVLAFVALALPTPYVVEAPGPAINTLGKDSGKQLIEVTGHKTYPTRGSLDMTTVFVLGGAQGKISFFRVLQAWADPHEDVYPEEAMYPRTATSEQISDTNAAEMDDSQQSSVAAALGDLGIDYQQELTVAGLANDTNKGLLQTDDVLRQIDGKPISDVEMLRSALQESTDGKPRMKLERAGQEKQITAKTTLSKEGKHQLGVYLGTRYTFPFDVKFTLSDVGGPSAGMMFALGIIDTLTPGDLTGGKNIAGTGTIDADGKVGPIGGIAQKLVGARRGGADYFLAPADNCDDVVGRVPEGLTVIKVATLEQARQAVEQVASGTDPKTLAGCGS</sequence>
<comment type="catalytic activity">
    <reaction evidence="1">
        <text>Hydrolysis of proteins in presence of ATP.</text>
        <dbReference type="EC" id="3.4.21.53"/>
    </reaction>
</comment>
<dbReference type="EMBL" id="FUHW01000038">
    <property type="protein sequence ID" value="SJM69091.1"/>
    <property type="molecule type" value="Genomic_DNA"/>
</dbReference>
<dbReference type="InterPro" id="IPR027065">
    <property type="entry name" value="Lon_Prtase"/>
</dbReference>
<evidence type="ECO:0000256" key="1">
    <source>
        <dbReference type="PROSITE-ProRule" id="PRU01122"/>
    </source>
</evidence>
<keyword evidence="1 5" id="KW-0645">Protease</keyword>
<keyword evidence="6" id="KW-1185">Reference proteome</keyword>
<dbReference type="GO" id="GO:0030163">
    <property type="term" value="P:protein catabolic process"/>
    <property type="evidence" value="ECO:0007669"/>
    <property type="project" value="InterPro"/>
</dbReference>
<keyword evidence="1" id="KW-0378">Hydrolase</keyword>
<keyword evidence="1" id="KW-0720">Serine protease</keyword>
<evidence type="ECO:0000313" key="5">
    <source>
        <dbReference type="EMBL" id="SJM69091.1"/>
    </source>
</evidence>
<feature type="domain" description="Lon proteolytic" evidence="4">
    <location>
        <begin position="276"/>
        <end position="375"/>
    </location>
</feature>
<accession>A0A1R4GLH8</accession>
<dbReference type="Pfam" id="PF05362">
    <property type="entry name" value="Lon_C"/>
    <property type="match status" value="1"/>
</dbReference>
<reference evidence="5 6" key="1">
    <citation type="submission" date="2017-02" db="EMBL/GenBank/DDBJ databases">
        <authorList>
            <person name="Peterson S.W."/>
        </authorList>
    </citation>
    <scope>NUCLEOTIDE SEQUENCE [LARGE SCALE GENOMIC DNA]</scope>
    <source>
        <strain evidence="5 6">B Ar 00.02</strain>
    </source>
</reference>
<protein>
    <recommendedName>
        <fullName evidence="1">endopeptidase La</fullName>
        <ecNumber evidence="1">3.4.21.53</ecNumber>
    </recommendedName>
</protein>
<evidence type="ECO:0000259" key="4">
    <source>
        <dbReference type="PROSITE" id="PS51786"/>
    </source>
</evidence>
<organism evidence="5 6">
    <name type="scientific">Arthrobacter rhombi</name>
    <dbReference type="NCBI Taxonomy" id="71253"/>
    <lineage>
        <taxon>Bacteria</taxon>
        <taxon>Bacillati</taxon>
        <taxon>Actinomycetota</taxon>
        <taxon>Actinomycetes</taxon>
        <taxon>Micrococcales</taxon>
        <taxon>Micrococcaceae</taxon>
        <taxon>Arthrobacter</taxon>
    </lineage>
</organism>